<name>A0AA38I8T0_9CUCU</name>
<evidence type="ECO:0000313" key="2">
    <source>
        <dbReference type="EMBL" id="KAJ3651280.1"/>
    </source>
</evidence>
<dbReference type="InterPro" id="IPR000477">
    <property type="entry name" value="RT_dom"/>
</dbReference>
<protein>
    <recommendedName>
        <fullName evidence="1">Reverse transcriptase domain-containing protein</fullName>
    </recommendedName>
</protein>
<comment type="caution">
    <text evidence="2">The sequence shown here is derived from an EMBL/GenBank/DDBJ whole genome shotgun (WGS) entry which is preliminary data.</text>
</comment>
<dbReference type="PROSITE" id="PS50878">
    <property type="entry name" value="RT_POL"/>
    <property type="match status" value="1"/>
</dbReference>
<keyword evidence="3" id="KW-1185">Reference proteome</keyword>
<proteinExistence type="predicted"/>
<feature type="domain" description="Reverse transcriptase" evidence="1">
    <location>
        <begin position="1"/>
        <end position="213"/>
    </location>
</feature>
<dbReference type="InterPro" id="IPR043502">
    <property type="entry name" value="DNA/RNA_pol_sf"/>
</dbReference>
<sequence length="213" mass="25002">MILDERLRKEMEARGMLPEVQTEFRKGRGTMDNVYILRHLGGREIRRKGGRMYALFTDFEAAFDGVNRKKMWEYLRRKGVDAYLVTKMEEIYEETVSKVRMNGIESESFYTNRGVRQGCPALLAVYLGNIDEMFRKAQTGGVVVSKEKVWSLAYADDLVIVAKKRKDVKTMIKSFEKYVQKKRNWKRMWKKNGGVWEESKKEEGRVGMERGED</sequence>
<dbReference type="EMBL" id="JALNTZ010000005">
    <property type="protein sequence ID" value="KAJ3651280.1"/>
    <property type="molecule type" value="Genomic_DNA"/>
</dbReference>
<dbReference type="AlphaFoldDB" id="A0AA38I8T0"/>
<dbReference type="PANTHER" id="PTHR47027:SF20">
    <property type="entry name" value="REVERSE TRANSCRIPTASE-LIKE PROTEIN WITH RNA-DIRECTED DNA POLYMERASE DOMAIN"/>
    <property type="match status" value="1"/>
</dbReference>
<gene>
    <name evidence="2" type="ORF">Zmor_017330</name>
</gene>
<evidence type="ECO:0000259" key="1">
    <source>
        <dbReference type="PROSITE" id="PS50878"/>
    </source>
</evidence>
<dbReference type="SUPFAM" id="SSF56672">
    <property type="entry name" value="DNA/RNA polymerases"/>
    <property type="match status" value="1"/>
</dbReference>
<accession>A0AA38I8T0</accession>
<organism evidence="2 3">
    <name type="scientific">Zophobas morio</name>
    <dbReference type="NCBI Taxonomy" id="2755281"/>
    <lineage>
        <taxon>Eukaryota</taxon>
        <taxon>Metazoa</taxon>
        <taxon>Ecdysozoa</taxon>
        <taxon>Arthropoda</taxon>
        <taxon>Hexapoda</taxon>
        <taxon>Insecta</taxon>
        <taxon>Pterygota</taxon>
        <taxon>Neoptera</taxon>
        <taxon>Endopterygota</taxon>
        <taxon>Coleoptera</taxon>
        <taxon>Polyphaga</taxon>
        <taxon>Cucujiformia</taxon>
        <taxon>Tenebrionidae</taxon>
        <taxon>Zophobas</taxon>
    </lineage>
</organism>
<dbReference type="GO" id="GO:0071897">
    <property type="term" value="P:DNA biosynthetic process"/>
    <property type="evidence" value="ECO:0007669"/>
    <property type="project" value="UniProtKB-ARBA"/>
</dbReference>
<reference evidence="2" key="1">
    <citation type="journal article" date="2023" name="G3 (Bethesda)">
        <title>Whole genome assemblies of Zophobas morio and Tenebrio molitor.</title>
        <authorList>
            <person name="Kaur S."/>
            <person name="Stinson S.A."/>
            <person name="diCenzo G.C."/>
        </authorList>
    </citation>
    <scope>NUCLEOTIDE SEQUENCE</scope>
    <source>
        <strain evidence="2">QUZm001</strain>
    </source>
</reference>
<dbReference type="Proteomes" id="UP001168821">
    <property type="component" value="Unassembled WGS sequence"/>
</dbReference>
<dbReference type="PANTHER" id="PTHR47027">
    <property type="entry name" value="REVERSE TRANSCRIPTASE DOMAIN-CONTAINING PROTEIN"/>
    <property type="match status" value="1"/>
</dbReference>
<dbReference type="Pfam" id="PF00078">
    <property type="entry name" value="RVT_1"/>
    <property type="match status" value="1"/>
</dbReference>
<evidence type="ECO:0000313" key="3">
    <source>
        <dbReference type="Proteomes" id="UP001168821"/>
    </source>
</evidence>